<evidence type="ECO:0000256" key="1">
    <source>
        <dbReference type="ARBA" id="ARBA00022729"/>
    </source>
</evidence>
<evidence type="ECO:0000313" key="4">
    <source>
        <dbReference type="EMBL" id="MBU3838292.1"/>
    </source>
</evidence>
<evidence type="ECO:0000313" key="5">
    <source>
        <dbReference type="Proteomes" id="UP000783796"/>
    </source>
</evidence>
<comment type="caution">
    <text evidence="4">The sequence shown here is derived from an EMBL/GenBank/DDBJ whole genome shotgun (WGS) entry which is preliminary data.</text>
</comment>
<dbReference type="InterPro" id="IPR027385">
    <property type="entry name" value="Beta-barrel_OMP"/>
</dbReference>
<gene>
    <name evidence="4" type="ORF">H9777_08285</name>
</gene>
<proteinExistence type="predicted"/>
<dbReference type="Pfam" id="PF13505">
    <property type="entry name" value="OMP_b-brl"/>
    <property type="match status" value="1"/>
</dbReference>
<keyword evidence="1 2" id="KW-0732">Signal</keyword>
<accession>A0A948TBM4</accession>
<name>A0A948TBM4_9BACT</name>
<dbReference type="EMBL" id="JAHLFW010000070">
    <property type="protein sequence ID" value="MBU3838292.1"/>
    <property type="molecule type" value="Genomic_DNA"/>
</dbReference>
<reference evidence="4" key="2">
    <citation type="submission" date="2021-04" db="EMBL/GenBank/DDBJ databases">
        <authorList>
            <person name="Gilroy R."/>
        </authorList>
    </citation>
    <scope>NUCLEOTIDE SEQUENCE</scope>
    <source>
        <strain evidence="4">G4-2901</strain>
    </source>
</reference>
<reference evidence="4" key="1">
    <citation type="journal article" date="2021" name="PeerJ">
        <title>Extensive microbial diversity within the chicken gut microbiome revealed by metagenomics and culture.</title>
        <authorList>
            <person name="Gilroy R."/>
            <person name="Ravi A."/>
            <person name="Getino M."/>
            <person name="Pursley I."/>
            <person name="Horton D.L."/>
            <person name="Alikhan N.F."/>
            <person name="Baker D."/>
            <person name="Gharbi K."/>
            <person name="Hall N."/>
            <person name="Watson M."/>
            <person name="Adriaenssens E.M."/>
            <person name="Foster-Nyarko E."/>
            <person name="Jarju S."/>
            <person name="Secka A."/>
            <person name="Antonio M."/>
            <person name="Oren A."/>
            <person name="Chaudhuri R.R."/>
            <person name="La Ragione R."/>
            <person name="Hildebrand F."/>
            <person name="Pallen M.J."/>
        </authorList>
    </citation>
    <scope>NUCLEOTIDE SEQUENCE</scope>
    <source>
        <strain evidence="4">G4-2901</strain>
    </source>
</reference>
<evidence type="ECO:0000256" key="2">
    <source>
        <dbReference type="SAM" id="SignalP"/>
    </source>
</evidence>
<dbReference type="Proteomes" id="UP000783796">
    <property type="component" value="Unassembled WGS sequence"/>
</dbReference>
<organism evidence="4 5">
    <name type="scientific">Candidatus Phocaeicola faecigallinarum</name>
    <dbReference type="NCBI Taxonomy" id="2838732"/>
    <lineage>
        <taxon>Bacteria</taxon>
        <taxon>Pseudomonadati</taxon>
        <taxon>Bacteroidota</taxon>
        <taxon>Bacteroidia</taxon>
        <taxon>Bacteroidales</taxon>
        <taxon>Bacteroidaceae</taxon>
        <taxon>Phocaeicola</taxon>
    </lineage>
</organism>
<dbReference type="Gene3D" id="2.40.160.20">
    <property type="match status" value="1"/>
</dbReference>
<feature type="chain" id="PRO_5036714977" evidence="2">
    <location>
        <begin position="28"/>
        <end position="211"/>
    </location>
</feature>
<dbReference type="AlphaFoldDB" id="A0A948TBM4"/>
<protein>
    <submittedName>
        <fullName evidence="4">Porin family protein</fullName>
    </submittedName>
</protein>
<evidence type="ECO:0000259" key="3">
    <source>
        <dbReference type="Pfam" id="PF13505"/>
    </source>
</evidence>
<feature type="domain" description="Outer membrane protein beta-barrel" evidence="3">
    <location>
        <begin position="14"/>
        <end position="211"/>
    </location>
</feature>
<feature type="signal peptide" evidence="2">
    <location>
        <begin position="1"/>
        <end position="27"/>
    </location>
</feature>
<sequence>MRTINIILRRTILLCCLACGVLFTAKAQWDVRNLGLVVDWQVNAPFSTGYADKISGWGMNYELKYKVAPRWNVGLFASFHTNHQYVGRQTLSISPTESLTTDQQRSAFQVPFGLAANYTLYDGKHFEPYIGLKAGTMFARNTTYYGIKGLYDKAWGGYISPEIGFNIYPGRTKHWGLHVAGYYSYGTNKTCTLTSDINGQNNAGFRLGVIF</sequence>